<evidence type="ECO:0000256" key="2">
    <source>
        <dbReference type="SAM" id="SignalP"/>
    </source>
</evidence>
<organism evidence="3 4">
    <name type="scientific">Roseateles terrae</name>
    <dbReference type="NCBI Taxonomy" id="431060"/>
    <lineage>
        <taxon>Bacteria</taxon>
        <taxon>Pseudomonadati</taxon>
        <taxon>Pseudomonadota</taxon>
        <taxon>Betaproteobacteria</taxon>
        <taxon>Burkholderiales</taxon>
        <taxon>Sphaerotilaceae</taxon>
        <taxon>Roseateles</taxon>
    </lineage>
</organism>
<sequence>MTRKAVTTGLKSSAGSAAAWAAVRRWAVVAVVGGTAGAAMAQTGGLWVPLAGGASAARAPDASSATGASLEAGGSSTPAAAEAPAALSPAPDTNAFRAPKGKLLLTGGVSSIDGAAGGGLTPWALTGSYATQGQIGATAFYTRLPTQDYGLSGYGALVAFGERAELSIARQDFSAGGTGVALGLPGLHLKQTILGGKVRLGGDAVLDADTWMPQLALGIEYKHVDAAGLNPTLSALGATRRGVDVYLSATKLFLAQSTLVNLTLRASRANQNGLLGFGGAASHRYSLLPEVSVAYLINKHWAVGAEYRMKPDKLNPSVLGDALKEQDWKDIFVAWAPSKNFSLTAAYVDLGKVVPGVQPRRQRGIYGSIQLAY</sequence>
<keyword evidence="2" id="KW-0732">Signal</keyword>
<keyword evidence="4" id="KW-1185">Reference proteome</keyword>
<name>A0ABR6GV72_9BURK</name>
<feature type="compositionally biased region" description="Low complexity" evidence="1">
    <location>
        <begin position="65"/>
        <end position="91"/>
    </location>
</feature>
<reference evidence="3 4" key="1">
    <citation type="submission" date="2020-08" db="EMBL/GenBank/DDBJ databases">
        <title>Genomic Encyclopedia of Type Strains, Phase III (KMG-III): the genomes of soil and plant-associated and newly described type strains.</title>
        <authorList>
            <person name="Whitman W."/>
        </authorList>
    </citation>
    <scope>NUCLEOTIDE SEQUENCE [LARGE SCALE GENOMIC DNA]</scope>
    <source>
        <strain evidence="3 4">CECT 7247</strain>
    </source>
</reference>
<comment type="caution">
    <text evidence="3">The sequence shown here is derived from an EMBL/GenBank/DDBJ whole genome shotgun (WGS) entry which is preliminary data.</text>
</comment>
<feature type="region of interest" description="Disordered" evidence="1">
    <location>
        <begin position="65"/>
        <end position="92"/>
    </location>
</feature>
<dbReference type="Pfam" id="PF11231">
    <property type="entry name" value="DUF3034"/>
    <property type="match status" value="1"/>
</dbReference>
<dbReference type="RefSeq" id="WP_246410274.1">
    <property type="nucleotide sequence ID" value="NZ_JACHXO010000006.1"/>
</dbReference>
<evidence type="ECO:0008006" key="5">
    <source>
        <dbReference type="Google" id="ProtNLM"/>
    </source>
</evidence>
<proteinExistence type="predicted"/>
<feature type="chain" id="PRO_5045125939" description="DUF3034 family protein" evidence="2">
    <location>
        <begin position="22"/>
        <end position="373"/>
    </location>
</feature>
<gene>
    <name evidence="3" type="ORF">FHS28_003415</name>
</gene>
<evidence type="ECO:0000313" key="4">
    <source>
        <dbReference type="Proteomes" id="UP000574369"/>
    </source>
</evidence>
<dbReference type="Proteomes" id="UP000574369">
    <property type="component" value="Unassembled WGS sequence"/>
</dbReference>
<feature type="signal peptide" evidence="2">
    <location>
        <begin position="1"/>
        <end position="21"/>
    </location>
</feature>
<dbReference type="InterPro" id="IPR021393">
    <property type="entry name" value="DUF3034"/>
</dbReference>
<dbReference type="EMBL" id="JACHXO010000006">
    <property type="protein sequence ID" value="MBB3196005.1"/>
    <property type="molecule type" value="Genomic_DNA"/>
</dbReference>
<accession>A0ABR6GV72</accession>
<evidence type="ECO:0000256" key="1">
    <source>
        <dbReference type="SAM" id="MobiDB-lite"/>
    </source>
</evidence>
<protein>
    <recommendedName>
        <fullName evidence="5">DUF3034 family protein</fullName>
    </recommendedName>
</protein>
<evidence type="ECO:0000313" key="3">
    <source>
        <dbReference type="EMBL" id="MBB3196005.1"/>
    </source>
</evidence>